<comment type="caution">
    <text evidence="7">The sequence shown here is derived from an EMBL/GenBank/DDBJ whole genome shotgun (WGS) entry which is preliminary data.</text>
</comment>
<accession>A0A098YQW6</accession>
<comment type="subcellular location">
    <subcellularLocation>
        <location evidence="1">Membrane</location>
        <topology evidence="1">Multi-pass membrane protein</topology>
    </subcellularLocation>
</comment>
<evidence type="ECO:0000256" key="2">
    <source>
        <dbReference type="ARBA" id="ARBA00022692"/>
    </source>
</evidence>
<evidence type="ECO:0000256" key="1">
    <source>
        <dbReference type="ARBA" id="ARBA00004141"/>
    </source>
</evidence>
<keyword evidence="3 5" id="KW-1133">Transmembrane helix</keyword>
<keyword evidence="4 5" id="KW-0472">Membrane</keyword>
<dbReference type="OrthoDB" id="629685at2"/>
<evidence type="ECO:0000259" key="6">
    <source>
        <dbReference type="Pfam" id="PF14378"/>
    </source>
</evidence>
<dbReference type="InterPro" id="IPR052185">
    <property type="entry name" value="IPC_Synthase-Related"/>
</dbReference>
<dbReference type="Proteomes" id="UP000029723">
    <property type="component" value="Unassembled WGS sequence"/>
</dbReference>
<evidence type="ECO:0000256" key="3">
    <source>
        <dbReference type="ARBA" id="ARBA00022989"/>
    </source>
</evidence>
<dbReference type="PANTHER" id="PTHR31310">
    <property type="match status" value="1"/>
</dbReference>
<dbReference type="InterPro" id="IPR026841">
    <property type="entry name" value="Aur1/Ipt1"/>
</dbReference>
<dbReference type="AlphaFoldDB" id="A0A098YQW6"/>
<dbReference type="EMBL" id="JRPQ01000087">
    <property type="protein sequence ID" value="KGI22120.1"/>
    <property type="molecule type" value="Genomic_DNA"/>
</dbReference>
<dbReference type="CDD" id="cd03386">
    <property type="entry name" value="PAP2_Aur1_like"/>
    <property type="match status" value="1"/>
</dbReference>
<proteinExistence type="predicted"/>
<keyword evidence="2 5" id="KW-0812">Transmembrane</keyword>
<evidence type="ECO:0000313" key="7">
    <source>
        <dbReference type="EMBL" id="KGI22120.1"/>
    </source>
</evidence>
<sequence>MFSIYIVILYLALFAYKPTRKIALVLTPWAIFGCSYDCMRLLPNYEVNPIDIRGLYETEKQWFGIVTAAGTVTPNEFFALHHHTVADLLAGFFYLCWVPVPIGFSIYLYIKGDRKNYLRFSSAFLLINFVGFAGYYIHPAAPPWYVMQYGFEPILHTPGNVAGLGRFDQLTGIPVFQALYGKNSNVFAAVPSLHAAYMLVTTIYAIISKQRKTTIGIFSIICVGIWFTAIYSGHHYVIDVLLGILTCFVGIGILEFVLLKIPTVQQFMKQYVQLISPK</sequence>
<dbReference type="Gene3D" id="1.20.144.10">
    <property type="entry name" value="Phosphatidic acid phosphatase type 2/haloperoxidase"/>
    <property type="match status" value="1"/>
</dbReference>
<evidence type="ECO:0000256" key="5">
    <source>
        <dbReference type="SAM" id="Phobius"/>
    </source>
</evidence>
<dbReference type="Pfam" id="PF14378">
    <property type="entry name" value="PAP2_3"/>
    <property type="match status" value="1"/>
</dbReference>
<feature type="transmembrane region" description="Helical" evidence="5">
    <location>
        <begin position="186"/>
        <end position="207"/>
    </location>
</feature>
<reference evidence="7 8" key="1">
    <citation type="submission" date="2014-07" db="EMBL/GenBank/DDBJ databases">
        <authorList>
            <person name="McCorrison J."/>
            <person name="Sanka R."/>
            <person name="Torralba M."/>
            <person name="Gillis M."/>
            <person name="Haft D.H."/>
            <person name="Methe B."/>
            <person name="Sutton G."/>
            <person name="Nelson K.E."/>
        </authorList>
    </citation>
    <scope>NUCLEOTIDE SEQUENCE [LARGE SCALE GENOMIC DNA]</scope>
    <source>
        <strain evidence="7 8">S9-PR14</strain>
    </source>
</reference>
<feature type="domain" description="Inositolphosphotransferase Aur1/Ipt1" evidence="6">
    <location>
        <begin position="80"/>
        <end position="251"/>
    </location>
</feature>
<evidence type="ECO:0000256" key="4">
    <source>
        <dbReference type="ARBA" id="ARBA00023136"/>
    </source>
</evidence>
<organism evidence="7 8">
    <name type="scientific">Hoylesella timonensis S9-PR14</name>
    <dbReference type="NCBI Taxonomy" id="1401062"/>
    <lineage>
        <taxon>Bacteria</taxon>
        <taxon>Pseudomonadati</taxon>
        <taxon>Bacteroidota</taxon>
        <taxon>Bacteroidia</taxon>
        <taxon>Bacteroidales</taxon>
        <taxon>Prevotellaceae</taxon>
        <taxon>Hoylesella</taxon>
    </lineage>
</organism>
<feature type="transmembrane region" description="Helical" evidence="5">
    <location>
        <begin position="117"/>
        <end position="137"/>
    </location>
</feature>
<protein>
    <recommendedName>
        <fullName evidence="6">Inositolphosphotransferase Aur1/Ipt1 domain-containing protein</fullName>
    </recommendedName>
</protein>
<feature type="transmembrane region" description="Helical" evidence="5">
    <location>
        <begin position="88"/>
        <end position="110"/>
    </location>
</feature>
<gene>
    <name evidence="7" type="ORF">HMPREF9304_06285</name>
</gene>
<feature type="transmembrane region" description="Helical" evidence="5">
    <location>
        <begin position="240"/>
        <end position="259"/>
    </location>
</feature>
<dbReference type="RefSeq" id="WP_036927368.1">
    <property type="nucleotide sequence ID" value="NZ_JRPQ01000087.1"/>
</dbReference>
<evidence type="ECO:0000313" key="8">
    <source>
        <dbReference type="Proteomes" id="UP000029723"/>
    </source>
</evidence>
<name>A0A098YQW6_9BACT</name>
<dbReference type="GO" id="GO:0016020">
    <property type="term" value="C:membrane"/>
    <property type="evidence" value="ECO:0007669"/>
    <property type="project" value="UniProtKB-SubCell"/>
</dbReference>
<dbReference type="PANTHER" id="PTHR31310:SF7">
    <property type="entry name" value="PA-PHOSPHATASE RELATED-FAMILY PROTEIN DDB_G0268928"/>
    <property type="match status" value="1"/>
</dbReference>
<feature type="transmembrane region" description="Helical" evidence="5">
    <location>
        <begin position="214"/>
        <end position="234"/>
    </location>
</feature>